<sequence length="155" mass="16105">MKSGQTTAEIPDKHQCGFCQMEGAYTGEVFSQRRRSCLFSAGPPASAACVGGIVVSIAAFQAVDPGSIPGQRISFGSGRGRSGAPSATSGCTKNFWTSRSAAAKSQVSPSGNRTPVFRVTGGDTVHYTNEESCTLALSPSRRDITDIAKRIAPTA</sequence>
<name>A0A498NFR5_LABRO</name>
<evidence type="ECO:0000313" key="1">
    <source>
        <dbReference type="EMBL" id="RXN30660.1"/>
    </source>
</evidence>
<proteinExistence type="predicted"/>
<evidence type="ECO:0000313" key="2">
    <source>
        <dbReference type="Proteomes" id="UP000290572"/>
    </source>
</evidence>
<dbReference type="AlphaFoldDB" id="A0A498NFR5"/>
<keyword evidence="2" id="KW-1185">Reference proteome</keyword>
<accession>A0A498NFR5</accession>
<comment type="caution">
    <text evidence="1">The sequence shown here is derived from an EMBL/GenBank/DDBJ whole genome shotgun (WGS) entry which is preliminary data.</text>
</comment>
<reference evidence="1 2" key="1">
    <citation type="submission" date="2018-03" db="EMBL/GenBank/DDBJ databases">
        <title>Draft genome sequence of Rohu Carp (Labeo rohita).</title>
        <authorList>
            <person name="Das P."/>
            <person name="Kushwaha B."/>
            <person name="Joshi C.G."/>
            <person name="Kumar D."/>
            <person name="Nagpure N.S."/>
            <person name="Sahoo L."/>
            <person name="Das S.P."/>
            <person name="Bit A."/>
            <person name="Patnaik S."/>
            <person name="Meher P.K."/>
            <person name="Jayasankar P."/>
            <person name="Koringa P.G."/>
            <person name="Patel N.V."/>
            <person name="Hinsu A.T."/>
            <person name="Kumar R."/>
            <person name="Pandey M."/>
            <person name="Agarwal S."/>
            <person name="Srivastava S."/>
            <person name="Singh M."/>
            <person name="Iquebal M.A."/>
            <person name="Jaiswal S."/>
            <person name="Angadi U.B."/>
            <person name="Kumar N."/>
            <person name="Raza M."/>
            <person name="Shah T.M."/>
            <person name="Rai A."/>
            <person name="Jena J.K."/>
        </authorList>
    </citation>
    <scope>NUCLEOTIDE SEQUENCE [LARGE SCALE GENOMIC DNA]</scope>
    <source>
        <strain evidence="1">DASCIFA01</strain>
        <tissue evidence="1">Testis</tissue>
    </source>
</reference>
<dbReference type="EMBL" id="QBIY01011554">
    <property type="protein sequence ID" value="RXN30660.1"/>
    <property type="molecule type" value="Genomic_DNA"/>
</dbReference>
<dbReference type="Proteomes" id="UP000290572">
    <property type="component" value="Unassembled WGS sequence"/>
</dbReference>
<gene>
    <name evidence="1" type="ORF">ROHU_017566</name>
</gene>
<protein>
    <submittedName>
        <fullName evidence="1">Putative thymopoietin</fullName>
    </submittedName>
</protein>
<organism evidence="1 2">
    <name type="scientific">Labeo rohita</name>
    <name type="common">Indian major carp</name>
    <name type="synonym">Cyprinus rohita</name>
    <dbReference type="NCBI Taxonomy" id="84645"/>
    <lineage>
        <taxon>Eukaryota</taxon>
        <taxon>Metazoa</taxon>
        <taxon>Chordata</taxon>
        <taxon>Craniata</taxon>
        <taxon>Vertebrata</taxon>
        <taxon>Euteleostomi</taxon>
        <taxon>Actinopterygii</taxon>
        <taxon>Neopterygii</taxon>
        <taxon>Teleostei</taxon>
        <taxon>Ostariophysi</taxon>
        <taxon>Cypriniformes</taxon>
        <taxon>Cyprinidae</taxon>
        <taxon>Labeoninae</taxon>
        <taxon>Labeonini</taxon>
        <taxon>Labeo</taxon>
    </lineage>
</organism>